<reference evidence="3" key="1">
    <citation type="submission" date="2023-03" db="EMBL/GenBank/DDBJ databases">
        <authorList>
            <person name="Julca I."/>
        </authorList>
    </citation>
    <scope>NUCLEOTIDE SEQUENCE</scope>
</reference>
<dbReference type="AlphaFoldDB" id="A0AAV1CAY4"/>
<dbReference type="SUPFAM" id="SSF53756">
    <property type="entry name" value="UDP-Glycosyltransferase/glycogen phosphorylase"/>
    <property type="match status" value="1"/>
</dbReference>
<dbReference type="GO" id="GO:0080043">
    <property type="term" value="F:quercetin 3-O-glucosyltransferase activity"/>
    <property type="evidence" value="ECO:0007669"/>
    <property type="project" value="TreeGrafter"/>
</dbReference>
<feature type="signal peptide" evidence="2">
    <location>
        <begin position="1"/>
        <end position="20"/>
    </location>
</feature>
<sequence length="162" mass="17934">MLRLAELLCLAGLHITFVVSEFSHARLLNNSNVVSRFAGYPGFRFQTIPDGLPDDHPRSGEAFGDVVPAIKNVAAPLFKKMMAEKDFFSSPTRRPCIIADGVCMSFAIDFAEDNGIDIIFFPTVSACSFWATFCIPELIEAKAAPLQRIGREKIYGILDCQR</sequence>
<feature type="chain" id="PRO_5043572589" evidence="2">
    <location>
        <begin position="21"/>
        <end position="162"/>
    </location>
</feature>
<organism evidence="3 4">
    <name type="scientific">Oldenlandia corymbosa var. corymbosa</name>
    <dbReference type="NCBI Taxonomy" id="529605"/>
    <lineage>
        <taxon>Eukaryota</taxon>
        <taxon>Viridiplantae</taxon>
        <taxon>Streptophyta</taxon>
        <taxon>Embryophyta</taxon>
        <taxon>Tracheophyta</taxon>
        <taxon>Spermatophyta</taxon>
        <taxon>Magnoliopsida</taxon>
        <taxon>eudicotyledons</taxon>
        <taxon>Gunneridae</taxon>
        <taxon>Pentapetalae</taxon>
        <taxon>asterids</taxon>
        <taxon>lamiids</taxon>
        <taxon>Gentianales</taxon>
        <taxon>Rubiaceae</taxon>
        <taxon>Rubioideae</taxon>
        <taxon>Spermacoceae</taxon>
        <taxon>Hedyotis-Oldenlandia complex</taxon>
        <taxon>Oldenlandia</taxon>
    </lineage>
</organism>
<name>A0AAV1CAY4_OLDCO</name>
<keyword evidence="4" id="KW-1185">Reference proteome</keyword>
<evidence type="ECO:0000313" key="4">
    <source>
        <dbReference type="Proteomes" id="UP001161247"/>
    </source>
</evidence>
<dbReference type="PANTHER" id="PTHR11926:SF1392">
    <property type="entry name" value="GLYCOSYLTRANSFERASE"/>
    <property type="match status" value="1"/>
</dbReference>
<dbReference type="GO" id="GO:0080044">
    <property type="term" value="F:quercetin 7-O-glucosyltransferase activity"/>
    <property type="evidence" value="ECO:0007669"/>
    <property type="project" value="TreeGrafter"/>
</dbReference>
<dbReference type="Gene3D" id="3.40.50.2000">
    <property type="entry name" value="Glycogen Phosphorylase B"/>
    <property type="match status" value="1"/>
</dbReference>
<proteinExistence type="inferred from homology"/>
<dbReference type="PANTHER" id="PTHR11926">
    <property type="entry name" value="GLUCOSYL/GLUCURONOSYL TRANSFERASES"/>
    <property type="match status" value="1"/>
</dbReference>
<accession>A0AAV1CAY4</accession>
<evidence type="ECO:0000313" key="3">
    <source>
        <dbReference type="EMBL" id="CAI9091607.1"/>
    </source>
</evidence>
<gene>
    <name evidence="3" type="ORF">OLC1_LOCUS3495</name>
</gene>
<evidence type="ECO:0000256" key="2">
    <source>
        <dbReference type="SAM" id="SignalP"/>
    </source>
</evidence>
<keyword evidence="2" id="KW-0732">Signal</keyword>
<evidence type="ECO:0000256" key="1">
    <source>
        <dbReference type="ARBA" id="ARBA00009995"/>
    </source>
</evidence>
<comment type="similarity">
    <text evidence="1">Belongs to the UDP-glycosyltransferase family.</text>
</comment>
<dbReference type="EMBL" id="OX459118">
    <property type="protein sequence ID" value="CAI9091607.1"/>
    <property type="molecule type" value="Genomic_DNA"/>
</dbReference>
<protein>
    <submittedName>
        <fullName evidence="3">OLC1v1026679C1</fullName>
    </submittedName>
</protein>
<dbReference type="Proteomes" id="UP001161247">
    <property type="component" value="Chromosome 1"/>
</dbReference>